<protein>
    <recommendedName>
        <fullName evidence="3">Type I-U CRISPR-associated protein Csx17</fullName>
    </recommendedName>
</protein>
<proteinExistence type="predicted"/>
<dbReference type="Proteomes" id="UP001497493">
    <property type="component" value="Chromosome"/>
</dbReference>
<accession>A0ABP1CB33</accession>
<sequence length="712" mass="76823">MHELSLTGCAPTPLAHYLKALGVLRLLAEQRDATAAACWRSERLVLQTALSRDELIEFFLRDYRPTPISAPWNGGSGFYPKDNKSGFTALWEAKAPRFAPYRAVLRLCGQAVADAGLTESPKEEAKSAFLAKLRALLPDAVLPWLDAAVVLGMEKPGYPPLLGTGGNDGRLDFTNNFMQRLVELFSPETGAPVERAEEWLAGALFGAPIPGLMARAIGQFSPGGAGGPNASAGFGADSQVNPWDFVLMLEGALLFAGAATRRLESSDPAALSYPFTVRTTGSGSGSGSLSDEAKARAEIWVPLWERWSTLDEIRALLAEGRVTFGRRPARDGLDFGRAVAGLGVDRGIGAFQRYGFLMRSGKAYLATPLNRIPVQGRANPHADLITDLDRHGWLDRLRRFGRSDHAPQRIAQLVRRLEDGLFELTQRGDRATIQTLLGLLGDLDRSLGASAKAREAVFPIPWLRHPDWVRNADDASSEFRIAVALAGMTVAGLPMRCHLAPVAPDSLAWAPGSKWAVWGGGDLCANLARVLERRLLEADRLDLSDKPLESPAPFPRADLAAIVDFLAWPPGDGRLARIAQLLGGLACVTPLPEHLPEARNEQAPVPAAFAVLKPLFVSNATVQQTFGLPADRTLPLPQPIVRWLVTGRGDEAVAYAWRRLRIAGIALPKGAAPPRVAGIDGARLLAALMIPLRQGDVRQLGRQLAPRPAEPV</sequence>
<dbReference type="InterPro" id="IPR026483">
    <property type="entry name" value="Cas_Csx17"/>
</dbReference>
<dbReference type="RefSeq" id="WP_348757603.1">
    <property type="nucleotide sequence ID" value="NZ_OZ026884.1"/>
</dbReference>
<evidence type="ECO:0008006" key="3">
    <source>
        <dbReference type="Google" id="ProtNLM"/>
    </source>
</evidence>
<dbReference type="EMBL" id="OZ026884">
    <property type="protein sequence ID" value="CAL1241072.1"/>
    <property type="molecule type" value="Genomic_DNA"/>
</dbReference>
<name>A0ABP1CB33_9GAMM</name>
<reference evidence="1 2" key="1">
    <citation type="submission" date="2024-04" db="EMBL/GenBank/DDBJ databases">
        <authorList>
            <person name="Cremers G."/>
        </authorList>
    </citation>
    <scope>NUCLEOTIDE SEQUENCE [LARGE SCALE GENOMIC DNA]</scope>
    <source>
        <strain evidence="1">MeCH1-AG</strain>
    </source>
</reference>
<evidence type="ECO:0000313" key="1">
    <source>
        <dbReference type="EMBL" id="CAL1241072.1"/>
    </source>
</evidence>
<dbReference type="NCBIfam" id="TIGR04113">
    <property type="entry name" value="cas_csx17"/>
    <property type="match status" value="1"/>
</dbReference>
<evidence type="ECO:0000313" key="2">
    <source>
        <dbReference type="Proteomes" id="UP001497493"/>
    </source>
</evidence>
<organism evidence="1 2">
    <name type="scientific">Candidatus Methylocalor cossyra</name>
    <dbReference type="NCBI Taxonomy" id="3108543"/>
    <lineage>
        <taxon>Bacteria</taxon>
        <taxon>Pseudomonadati</taxon>
        <taxon>Pseudomonadota</taxon>
        <taxon>Gammaproteobacteria</taxon>
        <taxon>Methylococcales</taxon>
        <taxon>Methylococcaceae</taxon>
        <taxon>Candidatus Methylocalor</taxon>
    </lineage>
</organism>
<keyword evidence="2" id="KW-1185">Reference proteome</keyword>
<gene>
    <name evidence="1" type="ORF">MECH1_V1_2296</name>
</gene>